<evidence type="ECO:0000259" key="5">
    <source>
        <dbReference type="PROSITE" id="PS50931"/>
    </source>
</evidence>
<dbReference type="SUPFAM" id="SSF46785">
    <property type="entry name" value="Winged helix' DNA-binding domain"/>
    <property type="match status" value="1"/>
</dbReference>
<gene>
    <name evidence="6" type="ORF">JJB74_26270</name>
</gene>
<dbReference type="Pfam" id="PF03466">
    <property type="entry name" value="LysR_substrate"/>
    <property type="match status" value="1"/>
</dbReference>
<dbReference type="InterPro" id="IPR036388">
    <property type="entry name" value="WH-like_DNA-bd_sf"/>
</dbReference>
<dbReference type="Gene3D" id="3.40.190.290">
    <property type="match status" value="1"/>
</dbReference>
<dbReference type="GO" id="GO:0000976">
    <property type="term" value="F:transcription cis-regulatory region binding"/>
    <property type="evidence" value="ECO:0007669"/>
    <property type="project" value="TreeGrafter"/>
</dbReference>
<evidence type="ECO:0000256" key="1">
    <source>
        <dbReference type="ARBA" id="ARBA00009437"/>
    </source>
</evidence>
<keyword evidence="7" id="KW-1185">Reference proteome</keyword>
<evidence type="ECO:0000313" key="6">
    <source>
        <dbReference type="EMBL" id="MBK4738144.1"/>
    </source>
</evidence>
<comment type="caution">
    <text evidence="6">The sequence shown here is derived from an EMBL/GenBank/DDBJ whole genome shotgun (WGS) entry which is preliminary data.</text>
</comment>
<evidence type="ECO:0000313" key="7">
    <source>
        <dbReference type="Proteomes" id="UP000622890"/>
    </source>
</evidence>
<reference evidence="6" key="1">
    <citation type="submission" date="2021-01" db="EMBL/GenBank/DDBJ databases">
        <title>Genome sequence of strain Noviherbaspirillum sp. DKR-6.</title>
        <authorList>
            <person name="Chaudhary D.K."/>
        </authorList>
    </citation>
    <scope>NUCLEOTIDE SEQUENCE</scope>
    <source>
        <strain evidence="6">DKR-6</strain>
    </source>
</reference>
<dbReference type="SUPFAM" id="SSF53850">
    <property type="entry name" value="Periplasmic binding protein-like II"/>
    <property type="match status" value="1"/>
</dbReference>
<dbReference type="InterPro" id="IPR000847">
    <property type="entry name" value="LysR_HTH_N"/>
</dbReference>
<dbReference type="PROSITE" id="PS50931">
    <property type="entry name" value="HTH_LYSR"/>
    <property type="match status" value="1"/>
</dbReference>
<dbReference type="PRINTS" id="PR00039">
    <property type="entry name" value="HTHLYSR"/>
</dbReference>
<dbReference type="CDD" id="cd05466">
    <property type="entry name" value="PBP2_LTTR_substrate"/>
    <property type="match status" value="1"/>
</dbReference>
<evidence type="ECO:0000256" key="2">
    <source>
        <dbReference type="ARBA" id="ARBA00023015"/>
    </source>
</evidence>
<dbReference type="InterPro" id="IPR036390">
    <property type="entry name" value="WH_DNA-bd_sf"/>
</dbReference>
<dbReference type="EMBL" id="JAEPBG010000017">
    <property type="protein sequence ID" value="MBK4738144.1"/>
    <property type="molecule type" value="Genomic_DNA"/>
</dbReference>
<dbReference type="AlphaFoldDB" id="A0A934WA56"/>
<dbReference type="PANTHER" id="PTHR30126">
    <property type="entry name" value="HTH-TYPE TRANSCRIPTIONAL REGULATOR"/>
    <property type="match status" value="1"/>
</dbReference>
<comment type="similarity">
    <text evidence="1">Belongs to the LysR transcriptional regulatory family.</text>
</comment>
<evidence type="ECO:0000256" key="4">
    <source>
        <dbReference type="ARBA" id="ARBA00023163"/>
    </source>
</evidence>
<protein>
    <submittedName>
        <fullName evidence="6">LysR family transcriptional regulator</fullName>
    </submittedName>
</protein>
<organism evidence="6 7">
    <name type="scientific">Noviherbaspirillum pedocola</name>
    <dbReference type="NCBI Taxonomy" id="2801341"/>
    <lineage>
        <taxon>Bacteria</taxon>
        <taxon>Pseudomonadati</taxon>
        <taxon>Pseudomonadota</taxon>
        <taxon>Betaproteobacteria</taxon>
        <taxon>Burkholderiales</taxon>
        <taxon>Oxalobacteraceae</taxon>
        <taxon>Noviherbaspirillum</taxon>
    </lineage>
</organism>
<evidence type="ECO:0000256" key="3">
    <source>
        <dbReference type="ARBA" id="ARBA00023125"/>
    </source>
</evidence>
<feature type="domain" description="HTH lysR-type" evidence="5">
    <location>
        <begin position="36"/>
        <end position="93"/>
    </location>
</feature>
<accession>A0A934WA56</accession>
<dbReference type="InterPro" id="IPR005119">
    <property type="entry name" value="LysR_subst-bd"/>
</dbReference>
<sequence>MKPVDLDDDGDLTLNAWKEFSGTRNTRLHDKVKMRISLKQWRVLHAVIDCNGFSAAAEKLHISQSAISYTIAKMQEQLGIPLLRVEGRKAQVTREGRALLEKSRNVIRSAIELEALAEKMRQGWKQELRLMVHHECPQHFVMAAIEEISRSTPGIRVMLQEGGDDELEQALCNDAVDLAICAQAPLGLIAEKLVSVDYVAVVDAEHPLTRMSGLLNWTHLANHVRIMLDTPRATLRTPGAEAVRRGQSPLRVRNLDMMLSALREKAGYAWLPLQRARPLLEAGALKQLEISPAYCCTRDFHLVRACTDQRDAGSDCLAGALHAHAKACAGHL</sequence>
<keyword evidence="2" id="KW-0805">Transcription regulation</keyword>
<dbReference type="Pfam" id="PF00126">
    <property type="entry name" value="HTH_1"/>
    <property type="match status" value="1"/>
</dbReference>
<dbReference type="PANTHER" id="PTHR30126:SF88">
    <property type="entry name" value="TRANSCRIPTIONAL REGULATOR-RELATED"/>
    <property type="match status" value="1"/>
</dbReference>
<dbReference type="GO" id="GO:0003700">
    <property type="term" value="F:DNA-binding transcription factor activity"/>
    <property type="evidence" value="ECO:0007669"/>
    <property type="project" value="InterPro"/>
</dbReference>
<proteinExistence type="inferred from homology"/>
<dbReference type="Proteomes" id="UP000622890">
    <property type="component" value="Unassembled WGS sequence"/>
</dbReference>
<keyword evidence="3" id="KW-0238">DNA-binding</keyword>
<dbReference type="Gene3D" id="1.10.10.10">
    <property type="entry name" value="Winged helix-like DNA-binding domain superfamily/Winged helix DNA-binding domain"/>
    <property type="match status" value="1"/>
</dbReference>
<dbReference type="RefSeq" id="WP_200597102.1">
    <property type="nucleotide sequence ID" value="NZ_JAEPBG010000017.1"/>
</dbReference>
<keyword evidence="4" id="KW-0804">Transcription</keyword>
<name>A0A934WA56_9BURK</name>